<proteinExistence type="predicted"/>
<protein>
    <submittedName>
        <fullName evidence="1">(northern house mosquito) hypothetical protein</fullName>
    </submittedName>
</protein>
<dbReference type="AlphaFoldDB" id="A0A8D8B0C1"/>
<name>A0A8D8B0C1_CULPI</name>
<dbReference type="EMBL" id="HBUE01052196">
    <property type="protein sequence ID" value="CAG6465048.1"/>
    <property type="molecule type" value="Transcribed_RNA"/>
</dbReference>
<organism evidence="1">
    <name type="scientific">Culex pipiens</name>
    <name type="common">House mosquito</name>
    <dbReference type="NCBI Taxonomy" id="7175"/>
    <lineage>
        <taxon>Eukaryota</taxon>
        <taxon>Metazoa</taxon>
        <taxon>Ecdysozoa</taxon>
        <taxon>Arthropoda</taxon>
        <taxon>Hexapoda</taxon>
        <taxon>Insecta</taxon>
        <taxon>Pterygota</taxon>
        <taxon>Neoptera</taxon>
        <taxon>Endopterygota</taxon>
        <taxon>Diptera</taxon>
        <taxon>Nematocera</taxon>
        <taxon>Culicoidea</taxon>
        <taxon>Culicidae</taxon>
        <taxon>Culicinae</taxon>
        <taxon>Culicini</taxon>
        <taxon>Culex</taxon>
        <taxon>Culex</taxon>
    </lineage>
</organism>
<sequence length="119" mass="13110">MIQGNVDFLQVLQPARVKLTKPVQRIDWSSVNLEPSKSNLTRAHVQHRFQRFSLVQLMNQYVGVISLAFLQHSNGANTLSVDHEPASSGNEAGRCLAPSATNQAVAQQLFKSQTVQNGL</sequence>
<evidence type="ECO:0000313" key="1">
    <source>
        <dbReference type="EMBL" id="CAG6465048.1"/>
    </source>
</evidence>
<accession>A0A8D8B0C1</accession>
<reference evidence="1" key="1">
    <citation type="submission" date="2021-05" db="EMBL/GenBank/DDBJ databases">
        <authorList>
            <person name="Alioto T."/>
            <person name="Alioto T."/>
            <person name="Gomez Garrido J."/>
        </authorList>
    </citation>
    <scope>NUCLEOTIDE SEQUENCE</scope>
</reference>